<evidence type="ECO:0000256" key="9">
    <source>
        <dbReference type="ARBA" id="ARBA00022777"/>
    </source>
</evidence>
<proteinExistence type="inferred from homology"/>
<dbReference type="Gene3D" id="3.40.1160.10">
    <property type="entry name" value="Acetylglutamate kinase-like"/>
    <property type="match status" value="1"/>
</dbReference>
<dbReference type="NCBIfam" id="TIGR00656">
    <property type="entry name" value="asp_kin_monofn"/>
    <property type="match status" value="1"/>
</dbReference>
<gene>
    <name evidence="17" type="ORF">COZ07_00870</name>
</gene>
<name>A0A2M7PT32_9BACT</name>
<dbReference type="PANTHER" id="PTHR21499:SF3">
    <property type="entry name" value="ASPARTOKINASE"/>
    <property type="match status" value="1"/>
</dbReference>
<comment type="pathway">
    <text evidence="3 15">Amino-acid biosynthesis; L-threonine biosynthesis; L-threonine from L-aspartate: step 1/5.</text>
</comment>
<keyword evidence="5 15" id="KW-0028">Amino-acid biosynthesis</keyword>
<dbReference type="InterPro" id="IPR002912">
    <property type="entry name" value="ACT_dom"/>
</dbReference>
<evidence type="ECO:0000256" key="1">
    <source>
        <dbReference type="ARBA" id="ARBA00004766"/>
    </source>
</evidence>
<keyword evidence="6 14" id="KW-0808">Transferase</keyword>
<dbReference type="NCBIfam" id="NF005154">
    <property type="entry name" value="PRK06635.1-2"/>
    <property type="match status" value="1"/>
</dbReference>
<dbReference type="NCBIfam" id="TIGR00657">
    <property type="entry name" value="asp_kinases"/>
    <property type="match status" value="1"/>
</dbReference>
<protein>
    <recommendedName>
        <fullName evidence="14">Aspartokinase</fullName>
        <ecNumber evidence="14">2.7.2.4</ecNumber>
    </recommendedName>
</protein>
<dbReference type="PANTHER" id="PTHR21499">
    <property type="entry name" value="ASPARTATE KINASE"/>
    <property type="match status" value="1"/>
</dbReference>
<dbReference type="GO" id="GO:0009090">
    <property type="term" value="P:homoserine biosynthetic process"/>
    <property type="evidence" value="ECO:0007669"/>
    <property type="project" value="TreeGrafter"/>
</dbReference>
<dbReference type="SUPFAM" id="SSF55021">
    <property type="entry name" value="ACT-like"/>
    <property type="match status" value="2"/>
</dbReference>
<dbReference type="GO" id="GO:0009088">
    <property type="term" value="P:threonine biosynthetic process"/>
    <property type="evidence" value="ECO:0007669"/>
    <property type="project" value="UniProtKB-UniPathway"/>
</dbReference>
<dbReference type="CDD" id="cd04261">
    <property type="entry name" value="AAK_AKii-LysC-BS"/>
    <property type="match status" value="1"/>
</dbReference>
<dbReference type="PIRSF" id="PIRSF000726">
    <property type="entry name" value="Asp_kin"/>
    <property type="match status" value="1"/>
</dbReference>
<evidence type="ECO:0000256" key="5">
    <source>
        <dbReference type="ARBA" id="ARBA00022605"/>
    </source>
</evidence>
<reference evidence="17 18" key="1">
    <citation type="submission" date="2017-09" db="EMBL/GenBank/DDBJ databases">
        <title>Depth-based differentiation of microbial function through sediment-hosted aquifers and enrichment of novel symbionts in the deep terrestrial subsurface.</title>
        <authorList>
            <person name="Probst A.J."/>
            <person name="Ladd B."/>
            <person name="Jarett J.K."/>
            <person name="Geller-Mcgrath D.E."/>
            <person name="Sieber C.M."/>
            <person name="Emerson J.B."/>
            <person name="Anantharaman K."/>
            <person name="Thomas B.C."/>
            <person name="Malmstrom R."/>
            <person name="Stieglmeier M."/>
            <person name="Klingl A."/>
            <person name="Woyke T."/>
            <person name="Ryan C.M."/>
            <person name="Banfield J.F."/>
        </authorList>
    </citation>
    <scope>NUCLEOTIDE SEQUENCE [LARGE SCALE GENOMIC DNA]</scope>
    <source>
        <strain evidence="17">CG_4_10_14_3_um_filter_34_13</strain>
    </source>
</reference>
<feature type="binding site" evidence="13">
    <location>
        <position position="180"/>
    </location>
    <ligand>
        <name>ATP</name>
        <dbReference type="ChEBI" id="CHEBI:30616"/>
    </ligand>
</feature>
<comment type="pathway">
    <text evidence="1 15">Amino-acid biosynthesis; L-lysine biosynthesis via DAP pathway; (S)-tetrahydrodipicolinate from L-aspartate: step 1/4.</text>
</comment>
<evidence type="ECO:0000256" key="13">
    <source>
        <dbReference type="PIRSR" id="PIRSR000726-1"/>
    </source>
</evidence>
<dbReference type="InterPro" id="IPR001341">
    <property type="entry name" value="Asp_kinase"/>
</dbReference>
<evidence type="ECO:0000256" key="15">
    <source>
        <dbReference type="RuleBase" id="RU004249"/>
    </source>
</evidence>
<dbReference type="PROSITE" id="PS00324">
    <property type="entry name" value="ASPARTOKINASE"/>
    <property type="match status" value="1"/>
</dbReference>
<keyword evidence="7" id="KW-0677">Repeat</keyword>
<dbReference type="Proteomes" id="UP000230646">
    <property type="component" value="Unassembled WGS sequence"/>
</dbReference>
<dbReference type="EMBL" id="PFKO01000028">
    <property type="protein sequence ID" value="PIY33790.1"/>
    <property type="molecule type" value="Genomic_DNA"/>
</dbReference>
<dbReference type="Pfam" id="PF00696">
    <property type="entry name" value="AA_kinase"/>
    <property type="match status" value="1"/>
</dbReference>
<dbReference type="NCBIfam" id="NF005155">
    <property type="entry name" value="PRK06635.1-4"/>
    <property type="match status" value="1"/>
</dbReference>
<keyword evidence="8 13" id="KW-0547">Nucleotide-binding</keyword>
<feature type="domain" description="ACT" evidence="16">
    <location>
        <begin position="265"/>
        <end position="348"/>
    </location>
</feature>
<evidence type="ECO:0000256" key="11">
    <source>
        <dbReference type="ARBA" id="ARBA00023154"/>
    </source>
</evidence>
<keyword evidence="9 14" id="KW-0418">Kinase</keyword>
<evidence type="ECO:0000256" key="7">
    <source>
        <dbReference type="ARBA" id="ARBA00022737"/>
    </source>
</evidence>
<dbReference type="Gene3D" id="3.30.2130.10">
    <property type="entry name" value="VC0802-like"/>
    <property type="match status" value="1"/>
</dbReference>
<dbReference type="UniPathway" id="UPA00050">
    <property type="reaction ID" value="UER00461"/>
</dbReference>
<evidence type="ECO:0000313" key="18">
    <source>
        <dbReference type="Proteomes" id="UP000230646"/>
    </source>
</evidence>
<keyword evidence="11" id="KW-0457">Lysine biosynthesis</keyword>
<evidence type="ECO:0000256" key="10">
    <source>
        <dbReference type="ARBA" id="ARBA00022840"/>
    </source>
</evidence>
<comment type="pathway">
    <text evidence="2 15">Amino-acid biosynthesis; L-methionine biosynthesis via de novo pathway; L-homoserine from L-aspartate: step 1/3.</text>
</comment>
<evidence type="ECO:0000256" key="14">
    <source>
        <dbReference type="RuleBase" id="RU003448"/>
    </source>
</evidence>
<dbReference type="CDD" id="cd04923">
    <property type="entry name" value="ACT_AK-LysC-DapG-like_2"/>
    <property type="match status" value="1"/>
</dbReference>
<evidence type="ECO:0000256" key="8">
    <source>
        <dbReference type="ARBA" id="ARBA00022741"/>
    </source>
</evidence>
<comment type="similarity">
    <text evidence="4 14">Belongs to the aspartokinase family.</text>
</comment>
<feature type="binding site" evidence="13">
    <location>
        <begin position="210"/>
        <end position="211"/>
    </location>
    <ligand>
        <name>ATP</name>
        <dbReference type="ChEBI" id="CHEBI:30616"/>
    </ligand>
</feature>
<dbReference type="UniPathway" id="UPA00051">
    <property type="reaction ID" value="UER00462"/>
</dbReference>
<evidence type="ECO:0000259" key="16">
    <source>
        <dbReference type="PROSITE" id="PS51671"/>
    </source>
</evidence>
<dbReference type="GO" id="GO:0005829">
    <property type="term" value="C:cytosol"/>
    <property type="evidence" value="ECO:0007669"/>
    <property type="project" value="TreeGrafter"/>
</dbReference>
<dbReference type="UniPathway" id="UPA00034">
    <property type="reaction ID" value="UER00015"/>
</dbReference>
<comment type="catalytic activity">
    <reaction evidence="12 14">
        <text>L-aspartate + ATP = 4-phospho-L-aspartate + ADP</text>
        <dbReference type="Rhea" id="RHEA:23776"/>
        <dbReference type="ChEBI" id="CHEBI:29991"/>
        <dbReference type="ChEBI" id="CHEBI:30616"/>
        <dbReference type="ChEBI" id="CHEBI:57535"/>
        <dbReference type="ChEBI" id="CHEBI:456216"/>
        <dbReference type="EC" id="2.7.2.4"/>
    </reaction>
</comment>
<feature type="binding site" evidence="13">
    <location>
        <position position="185"/>
    </location>
    <ligand>
        <name>ATP</name>
        <dbReference type="ChEBI" id="CHEBI:30616"/>
    </ligand>
</feature>
<evidence type="ECO:0000256" key="6">
    <source>
        <dbReference type="ARBA" id="ARBA00022679"/>
    </source>
</evidence>
<dbReference type="RefSeq" id="WP_406606735.1">
    <property type="nucleotide sequence ID" value="NZ_PFKO01000028.1"/>
</dbReference>
<dbReference type="GO" id="GO:0004072">
    <property type="term" value="F:aspartate kinase activity"/>
    <property type="evidence" value="ECO:0007669"/>
    <property type="project" value="UniProtKB-EC"/>
</dbReference>
<evidence type="ECO:0000313" key="17">
    <source>
        <dbReference type="EMBL" id="PIY33790.1"/>
    </source>
</evidence>
<accession>A0A2M7PT32</accession>
<organism evidence="17 18">
    <name type="scientific">Candidatus Infernicultor aquiphilus</name>
    <dbReference type="NCBI Taxonomy" id="1805029"/>
    <lineage>
        <taxon>Bacteria</taxon>
        <taxon>Pseudomonadati</taxon>
        <taxon>Atribacterota</taxon>
        <taxon>Candidatus Phoenicimicrobiia</taxon>
        <taxon>Candidatus Pheonicimicrobiales</taxon>
        <taxon>Candidatus Phoenicimicrobiaceae</taxon>
        <taxon>Candidatus Infernicultor</taxon>
    </lineage>
</organism>
<dbReference type="InterPro" id="IPR018042">
    <property type="entry name" value="Aspartate_kinase_CS"/>
</dbReference>
<evidence type="ECO:0000256" key="4">
    <source>
        <dbReference type="ARBA" id="ARBA00010122"/>
    </source>
</evidence>
<dbReference type="InterPro" id="IPR045865">
    <property type="entry name" value="ACT-like_dom_sf"/>
</dbReference>
<dbReference type="SUPFAM" id="SSF53633">
    <property type="entry name" value="Carbamate kinase-like"/>
    <property type="match status" value="1"/>
</dbReference>
<dbReference type="CDD" id="cd04913">
    <property type="entry name" value="ACT_AKii-LysC-BS-like_1"/>
    <property type="match status" value="1"/>
</dbReference>
<dbReference type="FunFam" id="3.30.2130.10:FF:000001">
    <property type="entry name" value="Bifunctional aspartokinase/homoserine dehydrogenase"/>
    <property type="match status" value="1"/>
</dbReference>
<feature type="binding site" evidence="13">
    <location>
        <position position="48"/>
    </location>
    <ligand>
        <name>substrate</name>
    </ligand>
</feature>
<dbReference type="PROSITE" id="PS51671">
    <property type="entry name" value="ACT"/>
    <property type="match status" value="1"/>
</dbReference>
<dbReference type="InterPro" id="IPR001048">
    <property type="entry name" value="Asp/Glu/Uridylate_kinase"/>
</dbReference>
<evidence type="ECO:0000256" key="2">
    <source>
        <dbReference type="ARBA" id="ARBA00004986"/>
    </source>
</evidence>
<dbReference type="Pfam" id="PF01842">
    <property type="entry name" value="ACT"/>
    <property type="match status" value="1"/>
</dbReference>
<dbReference type="InterPro" id="IPR036393">
    <property type="entry name" value="AceGlu_kinase-like_sf"/>
</dbReference>
<comment type="caution">
    <text evidence="17">The sequence shown here is derived from an EMBL/GenBank/DDBJ whole genome shotgun (WGS) entry which is preliminary data.</text>
</comment>
<dbReference type="InterPro" id="IPR054352">
    <property type="entry name" value="ACT_Aspartokinase"/>
</dbReference>
<sequence length="410" mass="43886">MNDIIVQKYGGSSVANIDKIKKVAKKIVQKAKEGNKIVIVVSAMGNATDELIKMAQKISRSPSERELDMLISTGEQVSIALLAMAIHALGWKAISFTGMQAGIITNAVHTKAKVTTINQEKIKSALEEGKIVIVAGFQGIDANGDITTLGRGGSDTTAIALAAQLGASRCEIYTDVSGVYTADPRIIPSARRIANISYDEMAEMASLGAKVMHYRAIDLARNYKVKIIVKSSFTPGEGTVIKEADTMLEKFVVRGVTHETNVGKIVVQEVPDVPGIAFKLFKALAEVEIIVDMIIQSSHHNKINDIAFTVALNDFDKAIQITKQVAEKIGAKGIISEPEVAKVSIVGAGITSDPAIAASMFGALAKEGINIDMISTSGLRISCLINSNRIEDAVRAIHKEFNLDKVGEEK</sequence>
<feature type="binding site" evidence="13">
    <location>
        <begin position="8"/>
        <end position="11"/>
    </location>
    <ligand>
        <name>ATP</name>
        <dbReference type="ChEBI" id="CHEBI:30616"/>
    </ligand>
</feature>
<dbReference type="GO" id="GO:0009089">
    <property type="term" value="P:lysine biosynthetic process via diaminopimelate"/>
    <property type="evidence" value="ECO:0007669"/>
    <property type="project" value="UniProtKB-UniPathway"/>
</dbReference>
<keyword evidence="10 13" id="KW-0067">ATP-binding</keyword>
<dbReference type="InterPro" id="IPR005260">
    <property type="entry name" value="Asp_kin_monofn"/>
</dbReference>
<dbReference type="FunFam" id="3.40.1160.10:FF:000002">
    <property type="entry name" value="Aspartokinase"/>
    <property type="match status" value="1"/>
</dbReference>
<dbReference type="EC" id="2.7.2.4" evidence="14"/>
<evidence type="ECO:0000256" key="12">
    <source>
        <dbReference type="ARBA" id="ARBA00047872"/>
    </source>
</evidence>
<dbReference type="Pfam" id="PF22468">
    <property type="entry name" value="ACT_9"/>
    <property type="match status" value="1"/>
</dbReference>
<dbReference type="InterPro" id="IPR041740">
    <property type="entry name" value="AKii-LysC-BS"/>
</dbReference>
<evidence type="ECO:0000256" key="3">
    <source>
        <dbReference type="ARBA" id="ARBA00005139"/>
    </source>
</evidence>
<feature type="binding site" evidence="13">
    <location>
        <begin position="174"/>
        <end position="175"/>
    </location>
    <ligand>
        <name>ATP</name>
        <dbReference type="ChEBI" id="CHEBI:30616"/>
    </ligand>
</feature>
<feature type="binding site" evidence="13">
    <location>
        <position position="75"/>
    </location>
    <ligand>
        <name>substrate</name>
    </ligand>
</feature>
<dbReference type="AlphaFoldDB" id="A0A2M7PT32"/>
<dbReference type="GO" id="GO:0005524">
    <property type="term" value="F:ATP binding"/>
    <property type="evidence" value="ECO:0007669"/>
    <property type="project" value="UniProtKB-KW"/>
</dbReference>